<dbReference type="EMBL" id="FLUV01000857">
    <property type="protein sequence ID" value="SBW21521.1"/>
    <property type="molecule type" value="Genomic_DNA"/>
</dbReference>
<dbReference type="Pfam" id="PF00535">
    <property type="entry name" value="Glycos_transf_2"/>
    <property type="match status" value="1"/>
</dbReference>
<evidence type="ECO:0000259" key="2">
    <source>
        <dbReference type="Pfam" id="PF00535"/>
    </source>
</evidence>
<dbReference type="Proteomes" id="UP000199013">
    <property type="component" value="Unassembled WGS sequence"/>
</dbReference>
<evidence type="ECO:0000256" key="1">
    <source>
        <dbReference type="SAM" id="MobiDB-lite"/>
    </source>
</evidence>
<keyword evidence="3" id="KW-0808">Transferase</keyword>
<accession>A0A1C3NWT3</accession>
<keyword evidence="4" id="KW-1185">Reference proteome</keyword>
<name>A0A1C3NWT3_9ACTN</name>
<proteinExistence type="predicted"/>
<dbReference type="GO" id="GO:0016740">
    <property type="term" value="F:transferase activity"/>
    <property type="evidence" value="ECO:0007669"/>
    <property type="project" value="UniProtKB-KW"/>
</dbReference>
<sequence length="284" mass="29597">MWVDVVTAVHAEYAGYLPAAWESLHRQRHPHWTWRVQVDGPPGEVLDALAACGAADDGRVRIAAHGTEEGPAVTRNIALGSCTAPLVQNLDADDELEPGALAALSGALATHTHAGYAVGHARDLHADGTLRTAPLAVPAGPLARGALAVAWASALPDRTLPPVHPAGVMWRRNLLLTVGGWAALRGVEDTATLIAGSALATGILLDVPTLRYRRHDAQRSRRNSNFSGGGLSICLFGSAPPCSRPDLPGKSGTESFTPTSGSTTSFSPRHAHRPPSSPVPGRPG</sequence>
<feature type="compositionally biased region" description="Pro residues" evidence="1">
    <location>
        <begin position="275"/>
        <end position="284"/>
    </location>
</feature>
<feature type="region of interest" description="Disordered" evidence="1">
    <location>
        <begin position="244"/>
        <end position="284"/>
    </location>
</feature>
<gene>
    <name evidence="3" type="ORF">FDG2_2032</name>
</gene>
<dbReference type="Gene3D" id="3.90.550.10">
    <property type="entry name" value="Spore Coat Polysaccharide Biosynthesis Protein SpsA, Chain A"/>
    <property type="match status" value="1"/>
</dbReference>
<feature type="domain" description="Glycosyltransferase 2-like" evidence="2">
    <location>
        <begin position="5"/>
        <end position="119"/>
    </location>
</feature>
<dbReference type="SUPFAM" id="SSF53448">
    <property type="entry name" value="Nucleotide-diphospho-sugar transferases"/>
    <property type="match status" value="1"/>
</dbReference>
<dbReference type="InterPro" id="IPR029044">
    <property type="entry name" value="Nucleotide-diphossugar_trans"/>
</dbReference>
<evidence type="ECO:0000313" key="4">
    <source>
        <dbReference type="Proteomes" id="UP000199013"/>
    </source>
</evidence>
<dbReference type="AlphaFoldDB" id="A0A1C3NWT3"/>
<evidence type="ECO:0000313" key="3">
    <source>
        <dbReference type="EMBL" id="SBW21521.1"/>
    </source>
</evidence>
<dbReference type="InterPro" id="IPR001173">
    <property type="entry name" value="Glyco_trans_2-like"/>
</dbReference>
<organism evidence="3 4">
    <name type="scientific">Candidatus Protofrankia californiensis</name>
    <dbReference type="NCBI Taxonomy" id="1839754"/>
    <lineage>
        <taxon>Bacteria</taxon>
        <taxon>Bacillati</taxon>
        <taxon>Actinomycetota</taxon>
        <taxon>Actinomycetes</taxon>
        <taxon>Frankiales</taxon>
        <taxon>Frankiaceae</taxon>
        <taxon>Protofrankia</taxon>
    </lineage>
</organism>
<feature type="compositionally biased region" description="Low complexity" evidence="1">
    <location>
        <begin position="251"/>
        <end position="268"/>
    </location>
</feature>
<reference evidence="4" key="1">
    <citation type="submission" date="2016-02" db="EMBL/GenBank/DDBJ databases">
        <authorList>
            <person name="Wibberg D."/>
        </authorList>
    </citation>
    <scope>NUCLEOTIDE SEQUENCE [LARGE SCALE GENOMIC DNA]</scope>
</reference>
<protein>
    <submittedName>
        <fullName evidence="3">Family 2 glycosyl transferase</fullName>
    </submittedName>
</protein>